<dbReference type="AlphaFoldDB" id="A0AAJ1IFA9"/>
<dbReference type="EMBL" id="JAQQAL010000011">
    <property type="protein sequence ID" value="MDC7226335.1"/>
    <property type="molecule type" value="Genomic_DNA"/>
</dbReference>
<feature type="transmembrane region" description="Helical" evidence="1">
    <location>
        <begin position="30"/>
        <end position="55"/>
    </location>
</feature>
<keyword evidence="1" id="KW-1133">Transmembrane helix</keyword>
<evidence type="ECO:0000313" key="2">
    <source>
        <dbReference type="EMBL" id="MDC7226335.1"/>
    </source>
</evidence>
<proteinExistence type="predicted"/>
<sequence>MKALIVGIILAAFAVFAALPAPGLGWWDEIIFVLKGFAPLLAMFIGFVAILIGVADAKDRREAKKEAAEESEKKR</sequence>
<comment type="caution">
    <text evidence="2">The sequence shown here is derived from an EMBL/GenBank/DDBJ whole genome shotgun (WGS) entry which is preliminary data.</text>
</comment>
<reference evidence="2 3" key="1">
    <citation type="submission" date="2022-12" db="EMBL/GenBank/DDBJ databases">
        <title>Metagenome assembled genome from gulf of manar.</title>
        <authorList>
            <person name="Kohli P."/>
            <person name="Pk S."/>
            <person name="Venkata Ramana C."/>
            <person name="Sasikala C."/>
        </authorList>
    </citation>
    <scope>NUCLEOTIDE SEQUENCE [LARGE SCALE GENOMIC DNA]</scope>
    <source>
        <strain evidence="2">JB008</strain>
    </source>
</reference>
<evidence type="ECO:0000256" key="1">
    <source>
        <dbReference type="SAM" id="Phobius"/>
    </source>
</evidence>
<accession>A0AAJ1IFA9</accession>
<organism evidence="2 3">
    <name type="scientific">Candidatus Thalassospirochaeta sargassi</name>
    <dbReference type="NCBI Taxonomy" id="3119039"/>
    <lineage>
        <taxon>Bacteria</taxon>
        <taxon>Pseudomonadati</taxon>
        <taxon>Spirochaetota</taxon>
        <taxon>Spirochaetia</taxon>
        <taxon>Spirochaetales</taxon>
        <taxon>Spirochaetaceae</taxon>
        <taxon>Candidatus Thalassospirochaeta</taxon>
    </lineage>
</organism>
<keyword evidence="1" id="KW-0472">Membrane</keyword>
<protein>
    <submittedName>
        <fullName evidence="2">Uncharacterized protein</fullName>
    </submittedName>
</protein>
<evidence type="ECO:0000313" key="3">
    <source>
        <dbReference type="Proteomes" id="UP001221217"/>
    </source>
</evidence>
<keyword evidence="1" id="KW-0812">Transmembrane</keyword>
<name>A0AAJ1IFA9_9SPIO</name>
<gene>
    <name evidence="2" type="ORF">PQJ61_06195</name>
</gene>
<dbReference type="Proteomes" id="UP001221217">
    <property type="component" value="Unassembled WGS sequence"/>
</dbReference>